<feature type="transmembrane region" description="Helical" evidence="2">
    <location>
        <begin position="43"/>
        <end position="70"/>
    </location>
</feature>
<comment type="caution">
    <text evidence="3">The sequence shown here is derived from an EMBL/GenBank/DDBJ whole genome shotgun (WGS) entry which is preliminary data.</text>
</comment>
<name>A0A7W6Q6Y8_9RHOB</name>
<evidence type="ECO:0000313" key="4">
    <source>
        <dbReference type="Proteomes" id="UP000565745"/>
    </source>
</evidence>
<reference evidence="3 4" key="1">
    <citation type="submission" date="2020-08" db="EMBL/GenBank/DDBJ databases">
        <title>Genomic Encyclopedia of Type Strains, Phase IV (KMG-IV): sequencing the most valuable type-strain genomes for metagenomic binning, comparative biology and taxonomic classification.</title>
        <authorList>
            <person name="Goeker M."/>
        </authorList>
    </citation>
    <scope>NUCLEOTIDE SEQUENCE [LARGE SCALE GENOMIC DNA]</scope>
    <source>
        <strain evidence="3 4">DSM 101015</strain>
    </source>
</reference>
<sequence length="107" mass="11571">MPDVFKFYIKHALIGFLVAGVFVGLLLYFNVANLWHLISTSDIAIMALVVFWALNGLVFGGVQTAVAVMLMAEDRSDDSNGPRGNTPQQVLADGLIPVPQEATTPPR</sequence>
<organism evidence="3 4">
    <name type="scientific">Sulfitobacter noctilucicola</name>
    <dbReference type="NCBI Taxonomy" id="1342301"/>
    <lineage>
        <taxon>Bacteria</taxon>
        <taxon>Pseudomonadati</taxon>
        <taxon>Pseudomonadota</taxon>
        <taxon>Alphaproteobacteria</taxon>
        <taxon>Rhodobacterales</taxon>
        <taxon>Roseobacteraceae</taxon>
        <taxon>Sulfitobacter</taxon>
    </lineage>
</organism>
<feature type="transmembrane region" description="Helical" evidence="2">
    <location>
        <begin position="12"/>
        <end position="31"/>
    </location>
</feature>
<gene>
    <name evidence="3" type="ORF">GGR93_003150</name>
</gene>
<evidence type="ECO:0000256" key="1">
    <source>
        <dbReference type="SAM" id="MobiDB-lite"/>
    </source>
</evidence>
<dbReference type="AlphaFoldDB" id="A0A7W6Q6Y8"/>
<keyword evidence="4" id="KW-1185">Reference proteome</keyword>
<keyword evidence="2" id="KW-0472">Membrane</keyword>
<feature type="region of interest" description="Disordered" evidence="1">
    <location>
        <begin position="75"/>
        <end position="107"/>
    </location>
</feature>
<dbReference type="RefSeq" id="WP_025056387.1">
    <property type="nucleotide sequence ID" value="NZ_JACIFU010000004.1"/>
</dbReference>
<proteinExistence type="predicted"/>
<dbReference type="OrthoDB" id="8115457at2"/>
<dbReference type="EMBL" id="JACIFU010000004">
    <property type="protein sequence ID" value="MBB4175357.1"/>
    <property type="molecule type" value="Genomic_DNA"/>
</dbReference>
<keyword evidence="2" id="KW-0812">Transmembrane</keyword>
<keyword evidence="2" id="KW-1133">Transmembrane helix</keyword>
<evidence type="ECO:0000313" key="3">
    <source>
        <dbReference type="EMBL" id="MBB4175357.1"/>
    </source>
</evidence>
<evidence type="ECO:0000256" key="2">
    <source>
        <dbReference type="SAM" id="Phobius"/>
    </source>
</evidence>
<protein>
    <submittedName>
        <fullName evidence="3">Uncharacterized protein</fullName>
    </submittedName>
</protein>
<accession>A0A7W6Q6Y8</accession>
<dbReference type="Proteomes" id="UP000565745">
    <property type="component" value="Unassembled WGS sequence"/>
</dbReference>